<evidence type="ECO:0000256" key="1">
    <source>
        <dbReference type="SAM" id="MobiDB-lite"/>
    </source>
</evidence>
<feature type="region of interest" description="Disordered" evidence="1">
    <location>
        <begin position="219"/>
        <end position="320"/>
    </location>
</feature>
<evidence type="ECO:0000256" key="2">
    <source>
        <dbReference type="SAM" id="Phobius"/>
    </source>
</evidence>
<feature type="compositionally biased region" description="Basic and acidic residues" evidence="1">
    <location>
        <begin position="252"/>
        <end position="280"/>
    </location>
</feature>
<name>A0ABS2U2Y7_9ACTN</name>
<feature type="region of interest" description="Disordered" evidence="1">
    <location>
        <begin position="71"/>
        <end position="99"/>
    </location>
</feature>
<accession>A0ABS2U2Y7</accession>
<organism evidence="3 4">
    <name type="scientific">Actinacidiphila acididurans</name>
    <dbReference type="NCBI Taxonomy" id="2784346"/>
    <lineage>
        <taxon>Bacteria</taxon>
        <taxon>Bacillati</taxon>
        <taxon>Actinomycetota</taxon>
        <taxon>Actinomycetes</taxon>
        <taxon>Kitasatosporales</taxon>
        <taxon>Streptomycetaceae</taxon>
        <taxon>Actinacidiphila</taxon>
    </lineage>
</organism>
<feature type="compositionally biased region" description="Pro residues" evidence="1">
    <location>
        <begin position="1"/>
        <end position="20"/>
    </location>
</feature>
<keyword evidence="2" id="KW-0812">Transmembrane</keyword>
<reference evidence="3 4" key="1">
    <citation type="submission" date="2021-01" db="EMBL/GenBank/DDBJ databases">
        <title>Streptomyces acididurans sp. nov., isolated from a peat swamp forest soil.</title>
        <authorList>
            <person name="Chantavorakit T."/>
            <person name="Duangmal K."/>
        </authorList>
    </citation>
    <scope>NUCLEOTIDE SEQUENCE [LARGE SCALE GENOMIC DNA]</scope>
    <source>
        <strain evidence="3 4">KK5PA1</strain>
    </source>
</reference>
<evidence type="ECO:0000313" key="3">
    <source>
        <dbReference type="EMBL" id="MBM9509957.1"/>
    </source>
</evidence>
<keyword evidence="2" id="KW-1133">Transmembrane helix</keyword>
<feature type="region of interest" description="Disordered" evidence="1">
    <location>
        <begin position="1"/>
        <end position="58"/>
    </location>
</feature>
<protein>
    <recommendedName>
        <fullName evidence="5">DUF2637 domain-containing protein</fullName>
    </recommendedName>
</protein>
<keyword evidence="4" id="KW-1185">Reference proteome</keyword>
<comment type="caution">
    <text evidence="3">The sequence shown here is derived from an EMBL/GenBank/DDBJ whole genome shotgun (WGS) entry which is preliminary data.</text>
</comment>
<proteinExistence type="predicted"/>
<sequence>MTTAPPAPQARPNPADPPAATPRHGGTGLPTITTPPTHKPPAPAEPSTIQQASVAHHEHRIATLEAHAAAMTNSAPTPRPRTTPAPASSPEKQTEPKRPLVDRFGPKVALAAAVGLTASGEYQLAHLVGFPGIIAALLPTAIDVYVIQAMRRHRDVAAALILMVATNALYHLAAAGLFGVTSHPAASHIAYTAKWWLIVAVAAVAPFIVWRIHRITETKTQSHRRAAARETTAETSPRTETTGTETQVSTRETSRETALETKRETETRAPETSETNHRETPVPQTVRETKPTETKTETRSPRPVPTRRTSETTTPTVTGIGDRETEINHLLDLMRSRGGADKVSLDDAITETGRPRSTAAKRLATARDLYAKTA</sequence>
<keyword evidence="2" id="KW-0472">Membrane</keyword>
<feature type="transmembrane region" description="Helical" evidence="2">
    <location>
        <begin position="124"/>
        <end position="147"/>
    </location>
</feature>
<dbReference type="RefSeq" id="WP_205363539.1">
    <property type="nucleotide sequence ID" value="NZ_JADKYB010000030.1"/>
</dbReference>
<evidence type="ECO:0000313" key="4">
    <source>
        <dbReference type="Proteomes" id="UP000749040"/>
    </source>
</evidence>
<dbReference type="Proteomes" id="UP000749040">
    <property type="component" value="Unassembled WGS sequence"/>
</dbReference>
<dbReference type="InterPro" id="IPR036259">
    <property type="entry name" value="MFS_trans_sf"/>
</dbReference>
<dbReference type="EMBL" id="JADKYB010000030">
    <property type="protein sequence ID" value="MBM9509957.1"/>
    <property type="molecule type" value="Genomic_DNA"/>
</dbReference>
<evidence type="ECO:0008006" key="5">
    <source>
        <dbReference type="Google" id="ProtNLM"/>
    </source>
</evidence>
<feature type="compositionally biased region" description="Basic and acidic residues" evidence="1">
    <location>
        <begin position="287"/>
        <end position="300"/>
    </location>
</feature>
<feature type="transmembrane region" description="Helical" evidence="2">
    <location>
        <begin position="159"/>
        <end position="181"/>
    </location>
</feature>
<feature type="transmembrane region" description="Helical" evidence="2">
    <location>
        <begin position="193"/>
        <end position="212"/>
    </location>
</feature>
<feature type="compositionally biased region" description="Low complexity" evidence="1">
    <location>
        <begin position="233"/>
        <end position="251"/>
    </location>
</feature>
<gene>
    <name evidence="3" type="ORF">ITX44_36465</name>
</gene>
<dbReference type="SUPFAM" id="SSF103473">
    <property type="entry name" value="MFS general substrate transporter"/>
    <property type="match status" value="1"/>
</dbReference>